<evidence type="ECO:0000256" key="3">
    <source>
        <dbReference type="ARBA" id="ARBA00008719"/>
    </source>
</evidence>
<organism evidence="9 10">
    <name type="scientific">Borrelia hermsii HS1</name>
    <dbReference type="NCBI Taxonomy" id="1867252"/>
    <lineage>
        <taxon>Bacteria</taxon>
        <taxon>Pseudomonadati</taxon>
        <taxon>Spirochaetota</taxon>
        <taxon>Spirochaetia</taxon>
        <taxon>Spirochaetales</taxon>
        <taxon>Borreliaceae</taxon>
        <taxon>Borrelia</taxon>
    </lineage>
</organism>
<comment type="function">
    <text evidence="1">The Vlp and Vsp proteins are antigenically distinct proteins, only one vlp or vsp gene is transcriptionally active at any one time. Switching between these genes is a mechanism of host immune response evasion.</text>
</comment>
<dbReference type="InterPro" id="IPR036437">
    <property type="entry name" value="OspC-like_sf"/>
</dbReference>
<keyword evidence="6" id="KW-0564">Palmitate</keyword>
<comment type="similarity">
    <text evidence="3">Belongs to the variable small protein (Vsp) family.</text>
</comment>
<evidence type="ECO:0000256" key="8">
    <source>
        <dbReference type="ARBA" id="ARBA00023288"/>
    </source>
</evidence>
<dbReference type="SUPFAM" id="SSF63515">
    <property type="entry name" value="Outer surface protein C (OspC)"/>
    <property type="match status" value="1"/>
</dbReference>
<reference evidence="9 10" key="3">
    <citation type="journal article" date="2016" name="Genome Announc.">
        <title>Chromosome and Plasmids of the Tick-Borne Relapsing Fever Agent Borrelia hermsii.</title>
        <authorList>
            <person name="Barbour A.G."/>
        </authorList>
    </citation>
    <scope>NUCLEOTIDE SEQUENCE [LARGE SCALE GENOMIC DNA]</scope>
    <source>
        <strain evidence="9 10">HS1</strain>
    </source>
</reference>
<evidence type="ECO:0000256" key="6">
    <source>
        <dbReference type="ARBA" id="ARBA00023139"/>
    </source>
</evidence>
<keyword evidence="4" id="KW-0732">Signal</keyword>
<proteinExistence type="inferred from homology"/>
<name>A0ABM6ARW4_BORHE</name>
<protein>
    <submittedName>
        <fullName evidence="9">Vsp30</fullName>
    </submittedName>
</protein>
<dbReference type="InterPro" id="IPR001800">
    <property type="entry name" value="Lipoprotein_OspC"/>
</dbReference>
<dbReference type="Proteomes" id="UP000078430">
    <property type="component" value="Plasmid lpF27"/>
</dbReference>
<evidence type="ECO:0000256" key="4">
    <source>
        <dbReference type="ARBA" id="ARBA00022729"/>
    </source>
</evidence>
<reference evidence="9 10" key="1">
    <citation type="journal article" date="1990" name="Proc. Natl. Acad. Sci. U.S.A.">
        <title>Juxtaposition of expressed variable antigen genes with a conserved telomere in the bacterium Borrelia hermsii.</title>
        <authorList>
            <person name="Kitten T."/>
            <person name="Barbour A.G."/>
        </authorList>
    </citation>
    <scope>NUCLEOTIDE SEQUENCE [LARGE SCALE GENOMIC DNA]</scope>
    <source>
        <strain evidence="9 10">HS1</strain>
    </source>
</reference>
<gene>
    <name evidence="9" type="primary">vsp30</name>
    <name evidence="9" type="ORF">AXX13_F13</name>
</gene>
<evidence type="ECO:0000256" key="5">
    <source>
        <dbReference type="ARBA" id="ARBA00023136"/>
    </source>
</evidence>
<dbReference type="EMBL" id="CP015336">
    <property type="protein sequence ID" value="ANA44031.1"/>
    <property type="molecule type" value="Genomic_DNA"/>
</dbReference>
<dbReference type="Gene3D" id="1.20.120.240">
    <property type="entry name" value="Lipoprotein, type 6"/>
    <property type="match status" value="1"/>
</dbReference>
<comment type="subcellular location">
    <subcellularLocation>
        <location evidence="2">Cell outer membrane</location>
        <topology evidence="2">Lipid-anchor</topology>
    </subcellularLocation>
</comment>
<keyword evidence="9" id="KW-0614">Plasmid</keyword>
<keyword evidence="10" id="KW-1185">Reference proteome</keyword>
<reference evidence="9 10" key="2">
    <citation type="journal article" date="2006" name="Mol. Microbiol.">
        <title>Antigenic variation by Borrelia hermsii occurs through recombination between extragenic repetitive elements on linear plasmids.</title>
        <authorList>
            <person name="Dai Q."/>
            <person name="Restrepo B.I."/>
            <person name="Porcella S.F."/>
            <person name="Raffel S.J."/>
            <person name="Schwan T.G."/>
            <person name="Barbour A.G."/>
        </authorList>
    </citation>
    <scope>NUCLEOTIDE SEQUENCE [LARGE SCALE GENOMIC DNA]</scope>
    <source>
        <strain evidence="9 10">HS1</strain>
    </source>
</reference>
<evidence type="ECO:0000313" key="9">
    <source>
        <dbReference type="EMBL" id="ANA44031.1"/>
    </source>
</evidence>
<sequence length="244" mass="25845">MSINLFCKNYSFFNYLVPWQVKRRHGNEKRISAIIMTLFMVFISCNNGGPELKSDEVAKSDGTVLDLAKISSKITEAVAFAKSVKEIETLVKSIDEIAKGIKKKIGANGLEADAGAGAHYTPLLAGAYSVATTIESKVGELKIAETLKGLNEKVKDVEDKAKAFTAKLKNQHATLGLANGAATDAHAKNAIDKSDNTGDKGAKELGELNTAIDALLKAAEAAVTAAFNLLTTSAKSESVKPSNT</sequence>
<evidence type="ECO:0000256" key="2">
    <source>
        <dbReference type="ARBA" id="ARBA00004459"/>
    </source>
</evidence>
<geneLocation type="plasmid" evidence="9 10">
    <name>lpF27</name>
</geneLocation>
<evidence type="ECO:0000256" key="1">
    <source>
        <dbReference type="ARBA" id="ARBA00003932"/>
    </source>
</evidence>
<keyword evidence="7" id="KW-0998">Cell outer membrane</keyword>
<keyword evidence="8" id="KW-0449">Lipoprotein</keyword>
<evidence type="ECO:0000256" key="7">
    <source>
        <dbReference type="ARBA" id="ARBA00023237"/>
    </source>
</evidence>
<evidence type="ECO:0000313" key="10">
    <source>
        <dbReference type="Proteomes" id="UP000078430"/>
    </source>
</evidence>
<dbReference type="Pfam" id="PF01441">
    <property type="entry name" value="Lipoprotein_6"/>
    <property type="match status" value="1"/>
</dbReference>
<accession>A0ABM6ARW4</accession>
<keyword evidence="5" id="KW-0472">Membrane</keyword>